<dbReference type="InterPro" id="IPR011990">
    <property type="entry name" value="TPR-like_helical_dom_sf"/>
</dbReference>
<gene>
    <name evidence="3" type="ORF">HS088_TW06G00254</name>
</gene>
<reference evidence="3 4" key="1">
    <citation type="journal article" date="2020" name="Nat. Commun.">
        <title>Genome of Tripterygium wilfordii and identification of cytochrome P450 involved in triptolide biosynthesis.</title>
        <authorList>
            <person name="Tu L."/>
            <person name="Su P."/>
            <person name="Zhang Z."/>
            <person name="Gao L."/>
            <person name="Wang J."/>
            <person name="Hu T."/>
            <person name="Zhou J."/>
            <person name="Zhang Y."/>
            <person name="Zhao Y."/>
            <person name="Liu Y."/>
            <person name="Song Y."/>
            <person name="Tong Y."/>
            <person name="Lu Y."/>
            <person name="Yang J."/>
            <person name="Xu C."/>
            <person name="Jia M."/>
            <person name="Peters R.J."/>
            <person name="Huang L."/>
            <person name="Gao W."/>
        </authorList>
    </citation>
    <scope>NUCLEOTIDE SEQUENCE [LARGE SCALE GENOMIC DNA]</scope>
    <source>
        <strain evidence="4">cv. XIE 37</strain>
        <tissue evidence="3">Leaf</tissue>
    </source>
</reference>
<dbReference type="GO" id="GO:0009451">
    <property type="term" value="P:RNA modification"/>
    <property type="evidence" value="ECO:0007669"/>
    <property type="project" value="InterPro"/>
</dbReference>
<dbReference type="Pfam" id="PF01535">
    <property type="entry name" value="PPR"/>
    <property type="match status" value="2"/>
</dbReference>
<dbReference type="Gene3D" id="1.25.40.10">
    <property type="entry name" value="Tetratricopeptide repeat domain"/>
    <property type="match status" value="1"/>
</dbReference>
<dbReference type="GO" id="GO:0003723">
    <property type="term" value="F:RNA binding"/>
    <property type="evidence" value="ECO:0007669"/>
    <property type="project" value="InterPro"/>
</dbReference>
<feature type="repeat" description="PPR" evidence="2">
    <location>
        <begin position="44"/>
        <end position="78"/>
    </location>
</feature>
<dbReference type="InterPro" id="IPR046848">
    <property type="entry name" value="E_motif"/>
</dbReference>
<dbReference type="FunFam" id="1.25.40.10:FF:000184">
    <property type="entry name" value="Pentatricopeptide repeat-containing protein, chloroplastic"/>
    <property type="match status" value="1"/>
</dbReference>
<dbReference type="InterPro" id="IPR046960">
    <property type="entry name" value="PPR_At4g14850-like_plant"/>
</dbReference>
<dbReference type="InterPro" id="IPR002885">
    <property type="entry name" value="PPR_rpt"/>
</dbReference>
<dbReference type="EMBL" id="JAAARO010000006">
    <property type="protein sequence ID" value="KAF5746089.1"/>
    <property type="molecule type" value="Genomic_DNA"/>
</dbReference>
<dbReference type="Pfam" id="PF13041">
    <property type="entry name" value="PPR_2"/>
    <property type="match status" value="1"/>
</dbReference>
<dbReference type="AlphaFoldDB" id="A0A7J7DIH0"/>
<proteinExistence type="predicted"/>
<dbReference type="PANTHER" id="PTHR47926">
    <property type="entry name" value="PENTATRICOPEPTIDE REPEAT-CONTAINING PROTEIN"/>
    <property type="match status" value="1"/>
</dbReference>
<evidence type="ECO:0000313" key="4">
    <source>
        <dbReference type="Proteomes" id="UP000593562"/>
    </source>
</evidence>
<dbReference type="NCBIfam" id="TIGR00756">
    <property type="entry name" value="PPR"/>
    <property type="match status" value="3"/>
</dbReference>
<name>A0A7J7DIH0_TRIWF</name>
<protein>
    <recommendedName>
        <fullName evidence="5">Pentatricopeptide repeat-containing protein</fullName>
    </recommendedName>
</protein>
<dbReference type="Proteomes" id="UP000593562">
    <property type="component" value="Unassembled WGS sequence"/>
</dbReference>
<dbReference type="InParanoid" id="A0A7J7DIH0"/>
<evidence type="ECO:0008006" key="5">
    <source>
        <dbReference type="Google" id="ProtNLM"/>
    </source>
</evidence>
<accession>A0A7J7DIH0</accession>
<comment type="caution">
    <text evidence="3">The sequence shown here is derived from an EMBL/GenBank/DDBJ whole genome shotgun (WGS) entry which is preliminary data.</text>
</comment>
<evidence type="ECO:0000256" key="2">
    <source>
        <dbReference type="PROSITE-ProRule" id="PRU00708"/>
    </source>
</evidence>
<dbReference type="Pfam" id="PF20431">
    <property type="entry name" value="E_motif"/>
    <property type="match status" value="1"/>
</dbReference>
<dbReference type="PROSITE" id="PS51375">
    <property type="entry name" value="PPR"/>
    <property type="match status" value="1"/>
</dbReference>
<organism evidence="3 4">
    <name type="scientific">Tripterygium wilfordii</name>
    <name type="common">Thunder God vine</name>
    <dbReference type="NCBI Taxonomy" id="458696"/>
    <lineage>
        <taxon>Eukaryota</taxon>
        <taxon>Viridiplantae</taxon>
        <taxon>Streptophyta</taxon>
        <taxon>Embryophyta</taxon>
        <taxon>Tracheophyta</taxon>
        <taxon>Spermatophyta</taxon>
        <taxon>Magnoliopsida</taxon>
        <taxon>eudicotyledons</taxon>
        <taxon>Gunneridae</taxon>
        <taxon>Pentapetalae</taxon>
        <taxon>rosids</taxon>
        <taxon>fabids</taxon>
        <taxon>Celastrales</taxon>
        <taxon>Celastraceae</taxon>
        <taxon>Tripterygium</taxon>
    </lineage>
</organism>
<dbReference type="PANTHER" id="PTHR47926:SF348">
    <property type="entry name" value="PENTATRICOPEPTIDE REPEAT-CONTAINING PROTEIN"/>
    <property type="match status" value="1"/>
</dbReference>
<evidence type="ECO:0000313" key="3">
    <source>
        <dbReference type="EMBL" id="KAF5746089.1"/>
    </source>
</evidence>
<evidence type="ECO:0000256" key="1">
    <source>
        <dbReference type="ARBA" id="ARBA00022737"/>
    </source>
</evidence>
<keyword evidence="1" id="KW-0677">Repeat</keyword>
<keyword evidence="4" id="KW-1185">Reference proteome</keyword>
<sequence length="225" mass="24725">MHGYIIRNEVALTVFMGTALIDLYGKSGLLETAIKVFEQMDVKEVYTWNAIISSLACNSRENQALEMFERMKSNGLHPNEVTFVGVLTACARAKLVELGLDLFQSMSREFEVVPVMEHYGCVVDLLGRAGLLREASEFISRLPFEPDASVWGALLGACKIHGAVALGNDVGTRVLELQHLQCGQYVALSHINAGAERWIHAADLRQAMVKSGIKKIPAYSSINSL</sequence>